<feature type="region of interest" description="Disordered" evidence="1">
    <location>
        <begin position="378"/>
        <end position="428"/>
    </location>
</feature>
<dbReference type="AlphaFoldDB" id="A0A6V8H7E2"/>
<dbReference type="Proteomes" id="UP000053095">
    <property type="component" value="Unassembled WGS sequence"/>
</dbReference>
<name>A0A6V8H7E2_TALPI</name>
<sequence>MADPLSVTASVLAVITAAAQSARSLYETIRRFQDRSKTLKRLQDELNDLATILSSLAEVINSETTMVVLLQKPIDRCHQVCREFEETMKTFGGKSKPGFRDWTKMEFMRGDINEFIDTIAEYKSTISVGLGTITLKNSKISQQALQEYNEMIKDTVYNLELRLQRIDEKMTQPFLDDHGVPDPSIDLNDERAVTKQCIRVCEDAKSYMDALISRESSILPEPSYDDSEHAQAGFEAQHETRRIFDENQNRFAELIDNLHGRLQSLVLDRPQNDADRRKLQEDIDISKQCLEVCKTASEISRRKIYRVGEVIADGESDQVVVTTLADLFDVRKASSKGNSAQLVGSMTPEDLRHVTTERYRSRFGSSVSTFDRVKTDSSNLLPVHENESRKSGVYNPSDHGEQSAASPTKHRKPSSNEIRKRAISSDNV</sequence>
<gene>
    <name evidence="3" type="ORF">TCE0_022f06680</name>
</gene>
<dbReference type="Pfam" id="PF17111">
    <property type="entry name" value="PigL_N"/>
    <property type="match status" value="1"/>
</dbReference>
<dbReference type="InterPro" id="IPR031348">
    <property type="entry name" value="PigL_N"/>
</dbReference>
<evidence type="ECO:0000313" key="4">
    <source>
        <dbReference type="Proteomes" id="UP000053095"/>
    </source>
</evidence>
<reference evidence="4" key="1">
    <citation type="journal article" date="2015" name="Genome Announc.">
        <title>Draft genome sequence of Talaromyces cellulolyticus strain Y-94, a source of lignocellulosic biomass-degrading enzymes.</title>
        <authorList>
            <person name="Fujii T."/>
            <person name="Koike H."/>
            <person name="Sawayama S."/>
            <person name="Yano S."/>
            <person name="Inoue H."/>
        </authorList>
    </citation>
    <scope>NUCLEOTIDE SEQUENCE [LARGE SCALE GENOMIC DNA]</scope>
    <source>
        <strain evidence="4">Y-94</strain>
    </source>
</reference>
<evidence type="ECO:0000259" key="2">
    <source>
        <dbReference type="Pfam" id="PF17111"/>
    </source>
</evidence>
<keyword evidence="4" id="KW-1185">Reference proteome</keyword>
<proteinExistence type="predicted"/>
<dbReference type="EMBL" id="DF933818">
    <property type="protein sequence ID" value="GAM37077.1"/>
    <property type="molecule type" value="Genomic_DNA"/>
</dbReference>
<evidence type="ECO:0000256" key="1">
    <source>
        <dbReference type="SAM" id="MobiDB-lite"/>
    </source>
</evidence>
<accession>A0A6V8H7E2</accession>
<evidence type="ECO:0000313" key="3">
    <source>
        <dbReference type="EMBL" id="GAM37077.1"/>
    </source>
</evidence>
<feature type="domain" description="Azaphilone pigments biosynthesis cluster protein L N-terminal" evidence="2">
    <location>
        <begin position="2"/>
        <end position="202"/>
    </location>
</feature>
<protein>
    <recommendedName>
        <fullName evidence="2">Azaphilone pigments biosynthesis cluster protein L N-terminal domain-containing protein</fullName>
    </recommendedName>
</protein>
<organism evidence="3 4">
    <name type="scientific">Talaromyces pinophilus</name>
    <name type="common">Penicillium pinophilum</name>
    <dbReference type="NCBI Taxonomy" id="128442"/>
    <lineage>
        <taxon>Eukaryota</taxon>
        <taxon>Fungi</taxon>
        <taxon>Dikarya</taxon>
        <taxon>Ascomycota</taxon>
        <taxon>Pezizomycotina</taxon>
        <taxon>Eurotiomycetes</taxon>
        <taxon>Eurotiomycetidae</taxon>
        <taxon>Eurotiales</taxon>
        <taxon>Trichocomaceae</taxon>
        <taxon>Talaromyces</taxon>
        <taxon>Talaromyces sect. Talaromyces</taxon>
    </lineage>
</organism>
<comment type="caution">
    <text evidence="3">The sequence shown here is derived from an EMBL/GenBank/DDBJ whole genome shotgun (WGS) entry which is preliminary data.</text>
</comment>